<dbReference type="SUPFAM" id="SSF47986">
    <property type="entry name" value="DEATH domain"/>
    <property type="match status" value="1"/>
</dbReference>
<dbReference type="SMART" id="SM01289">
    <property type="entry name" value="PYRIN"/>
    <property type="match status" value="1"/>
</dbReference>
<dbReference type="InterPro" id="IPR011029">
    <property type="entry name" value="DEATH-like_dom_sf"/>
</dbReference>
<keyword evidence="3" id="KW-1185">Reference proteome</keyword>
<dbReference type="OMA" id="SCMIDSY"/>
<protein>
    <recommendedName>
        <fullName evidence="1">Pyrin domain-containing protein</fullName>
    </recommendedName>
</protein>
<dbReference type="Proteomes" id="UP000472276">
    <property type="component" value="Unassembled WGS sequence"/>
</dbReference>
<dbReference type="Ensembl" id="ENSOABT00000056266.2">
    <property type="protein sequence ID" value="ENSOABP00000054879.1"/>
    <property type="gene ID" value="ENSOABG00000024207.2"/>
</dbReference>
<name>A0A668VW76_OREAU</name>
<reference evidence="2" key="1">
    <citation type="submission" date="2025-08" db="UniProtKB">
        <authorList>
            <consortium name="Ensembl"/>
        </authorList>
    </citation>
    <scope>IDENTIFICATION</scope>
</reference>
<evidence type="ECO:0000313" key="2">
    <source>
        <dbReference type="Ensembl" id="ENSOABP00000054879.1"/>
    </source>
</evidence>
<evidence type="ECO:0000259" key="1">
    <source>
        <dbReference type="PROSITE" id="PS50824"/>
    </source>
</evidence>
<sequence>MQVPELLLEKLQDLTNDDYKTFKWYLTMKIVDSCKPFPRSKLEGQDRMDTVSCMIDSYGETMAVKVSVAILRKMNVNNIADDLQGKFEATMSAHQGGMVIAPTFTGSSTGPVNITIHQK</sequence>
<reference evidence="2" key="2">
    <citation type="submission" date="2025-09" db="UniProtKB">
        <authorList>
            <consortium name="Ensembl"/>
        </authorList>
    </citation>
    <scope>IDENTIFICATION</scope>
</reference>
<organism evidence="2 3">
    <name type="scientific">Oreochromis aureus</name>
    <name type="common">Israeli tilapia</name>
    <name type="synonym">Chromis aureus</name>
    <dbReference type="NCBI Taxonomy" id="47969"/>
    <lineage>
        <taxon>Eukaryota</taxon>
        <taxon>Metazoa</taxon>
        <taxon>Chordata</taxon>
        <taxon>Craniata</taxon>
        <taxon>Vertebrata</taxon>
        <taxon>Euteleostomi</taxon>
        <taxon>Actinopterygii</taxon>
        <taxon>Neopterygii</taxon>
        <taxon>Teleostei</taxon>
        <taxon>Neoteleostei</taxon>
        <taxon>Acanthomorphata</taxon>
        <taxon>Ovalentaria</taxon>
        <taxon>Cichlomorphae</taxon>
        <taxon>Cichliformes</taxon>
        <taxon>Cichlidae</taxon>
        <taxon>African cichlids</taxon>
        <taxon>Pseudocrenilabrinae</taxon>
        <taxon>Oreochromini</taxon>
        <taxon>Oreochromis</taxon>
    </lineage>
</organism>
<accession>A0A668VW76</accession>
<dbReference type="Gene3D" id="1.10.533.10">
    <property type="entry name" value="Death Domain, Fas"/>
    <property type="match status" value="1"/>
</dbReference>
<dbReference type="InterPro" id="IPR004020">
    <property type="entry name" value="DAPIN"/>
</dbReference>
<dbReference type="CDD" id="cd08321">
    <property type="entry name" value="Pyrin_ASC-like"/>
    <property type="match status" value="1"/>
</dbReference>
<dbReference type="Pfam" id="PF02758">
    <property type="entry name" value="PYRIN"/>
    <property type="match status" value="1"/>
</dbReference>
<evidence type="ECO:0000313" key="3">
    <source>
        <dbReference type="Proteomes" id="UP000472276"/>
    </source>
</evidence>
<dbReference type="AlphaFoldDB" id="A0A668VW76"/>
<proteinExistence type="predicted"/>
<feature type="domain" description="Pyrin" evidence="1">
    <location>
        <begin position="1"/>
        <end position="89"/>
    </location>
</feature>
<dbReference type="PROSITE" id="PS50824">
    <property type="entry name" value="DAPIN"/>
    <property type="match status" value="1"/>
</dbReference>